<proteinExistence type="predicted"/>
<evidence type="ECO:0000313" key="1">
    <source>
        <dbReference type="EMBL" id="KAH6628608.1"/>
    </source>
</evidence>
<dbReference type="Proteomes" id="UP000724584">
    <property type="component" value="Unassembled WGS sequence"/>
</dbReference>
<comment type="caution">
    <text evidence="1">The sequence shown here is derived from an EMBL/GenBank/DDBJ whole genome shotgun (WGS) entry which is preliminary data.</text>
</comment>
<accession>A0ACB7P9I3</accession>
<gene>
    <name evidence="1" type="ORF">F5144DRAFT_604759</name>
</gene>
<dbReference type="EMBL" id="JAGIZQ010000005">
    <property type="protein sequence ID" value="KAH6628608.1"/>
    <property type="molecule type" value="Genomic_DNA"/>
</dbReference>
<name>A0ACB7P9I3_9PEZI</name>
<sequence>MMQPLVFCALVLGWLPTTTWALNHIFDVREATISSVHDALFTHSTTCRDIVSSFIARIEEFNPSINAVISLNPLALSIADHLDQRLAAGNVTGALFCVPVLLKDNFDAVGMSTTGGCRGLAHNKPRTDAPTVRALADAGAVILGKTNLHEMAFEGLTVSSLGGQTVNPYDLTRTPGGSSGGSGAAVAASFAVLATGTDTVNSLRSPASANSLFSFRPTRGLISRAGVIPVSSTQDTVGAMARNPNDLAVALSVMASVGFDPRDNVTALTPRQVPPQDHSASLYRGNLSGLRLGLLNGFFDHTTSIETTPVNNIMASMISKLTETGVEIINITDPFYDTLSIAKLDVQAFEFKDLLNAYLAPATANQVSRSHEVLHPTSFDELFNTGTGTTNFLVIPAQHHFIKKASCSSTREATYLETSNRIHDLTRALETTFTANNLDAIIYPEQKNLVVKIGSPSQSGRNGILAALTGHPVVCVPAGFSAPSEHAPFGVPIGMEILGRPWSEGLLLNIASHISELAPARKMPPFANGTVEPKAYESVPSITPNVANIHTAYPLGVF</sequence>
<keyword evidence="2" id="KW-1185">Reference proteome</keyword>
<reference evidence="1 2" key="1">
    <citation type="journal article" date="2021" name="Nat. Commun.">
        <title>Genetic determinants of endophytism in the Arabidopsis root mycobiome.</title>
        <authorList>
            <person name="Mesny F."/>
            <person name="Miyauchi S."/>
            <person name="Thiergart T."/>
            <person name="Pickel B."/>
            <person name="Atanasova L."/>
            <person name="Karlsson M."/>
            <person name="Huettel B."/>
            <person name="Barry K.W."/>
            <person name="Haridas S."/>
            <person name="Chen C."/>
            <person name="Bauer D."/>
            <person name="Andreopoulos W."/>
            <person name="Pangilinan J."/>
            <person name="LaButti K."/>
            <person name="Riley R."/>
            <person name="Lipzen A."/>
            <person name="Clum A."/>
            <person name="Drula E."/>
            <person name="Henrissat B."/>
            <person name="Kohler A."/>
            <person name="Grigoriev I.V."/>
            <person name="Martin F.M."/>
            <person name="Hacquard S."/>
        </authorList>
    </citation>
    <scope>NUCLEOTIDE SEQUENCE [LARGE SCALE GENOMIC DNA]</scope>
    <source>
        <strain evidence="1 2">MPI-SDFR-AT-0079</strain>
    </source>
</reference>
<protein>
    <submittedName>
        <fullName evidence="1">Amidase signature domain-containing protein</fullName>
    </submittedName>
</protein>
<evidence type="ECO:0000313" key="2">
    <source>
        <dbReference type="Proteomes" id="UP000724584"/>
    </source>
</evidence>
<organism evidence="1 2">
    <name type="scientific">Chaetomium tenue</name>
    <dbReference type="NCBI Taxonomy" id="1854479"/>
    <lineage>
        <taxon>Eukaryota</taxon>
        <taxon>Fungi</taxon>
        <taxon>Dikarya</taxon>
        <taxon>Ascomycota</taxon>
        <taxon>Pezizomycotina</taxon>
        <taxon>Sordariomycetes</taxon>
        <taxon>Sordariomycetidae</taxon>
        <taxon>Sordariales</taxon>
        <taxon>Chaetomiaceae</taxon>
        <taxon>Chaetomium</taxon>
    </lineage>
</organism>